<organism evidence="1 2">
    <name type="scientific">Anabarilius grahami</name>
    <name type="common">Kanglang fish</name>
    <name type="synonym">Barilius grahami</name>
    <dbReference type="NCBI Taxonomy" id="495550"/>
    <lineage>
        <taxon>Eukaryota</taxon>
        <taxon>Metazoa</taxon>
        <taxon>Chordata</taxon>
        <taxon>Craniata</taxon>
        <taxon>Vertebrata</taxon>
        <taxon>Euteleostomi</taxon>
        <taxon>Actinopterygii</taxon>
        <taxon>Neopterygii</taxon>
        <taxon>Teleostei</taxon>
        <taxon>Ostariophysi</taxon>
        <taxon>Cypriniformes</taxon>
        <taxon>Xenocyprididae</taxon>
        <taxon>Xenocypridinae</taxon>
        <taxon>Xenocypridinae incertae sedis</taxon>
        <taxon>Anabarilius</taxon>
    </lineage>
</organism>
<dbReference type="Proteomes" id="UP000281406">
    <property type="component" value="Unassembled WGS sequence"/>
</dbReference>
<name>A0A3N0XUK0_ANAGA</name>
<dbReference type="AlphaFoldDB" id="A0A3N0XUK0"/>
<sequence>MDTSSSAMELLPTLASTATSLTEYDSSMDPKKSASHNHIFPWSRKNLRWYRRRDHRPEGVKALREPRTQSLNPNFFPPQPVLLAPFQVVFQPTDLQILDSMPLKFRHYMPLPQCPFPHPMPVAPHPCED</sequence>
<evidence type="ECO:0000313" key="2">
    <source>
        <dbReference type="Proteomes" id="UP000281406"/>
    </source>
</evidence>
<gene>
    <name evidence="1" type="ORF">DPX16_21481</name>
</gene>
<keyword evidence="2" id="KW-1185">Reference proteome</keyword>
<evidence type="ECO:0000313" key="1">
    <source>
        <dbReference type="EMBL" id="ROJ62495.1"/>
    </source>
</evidence>
<dbReference type="EMBL" id="RJVU01059915">
    <property type="protein sequence ID" value="ROJ62495.1"/>
    <property type="molecule type" value="Genomic_DNA"/>
</dbReference>
<accession>A0A3N0XUK0</accession>
<proteinExistence type="predicted"/>
<protein>
    <submittedName>
        <fullName evidence="1">Uncharacterized protein</fullName>
    </submittedName>
</protein>
<reference evidence="1 2" key="1">
    <citation type="submission" date="2018-10" db="EMBL/GenBank/DDBJ databases">
        <title>Genome assembly for a Yunnan-Guizhou Plateau 3E fish, Anabarilius grahami (Regan), and its evolutionary and genetic applications.</title>
        <authorList>
            <person name="Jiang W."/>
        </authorList>
    </citation>
    <scope>NUCLEOTIDE SEQUENCE [LARGE SCALE GENOMIC DNA]</scope>
    <source>
        <strain evidence="1">AG-KIZ</strain>
        <tissue evidence="1">Muscle</tissue>
    </source>
</reference>
<comment type="caution">
    <text evidence="1">The sequence shown here is derived from an EMBL/GenBank/DDBJ whole genome shotgun (WGS) entry which is preliminary data.</text>
</comment>